<dbReference type="InterPro" id="IPR047548">
    <property type="entry name" value="Rcat_RBR_RNF14"/>
</dbReference>
<feature type="region of interest" description="Disordered" evidence="17">
    <location>
        <begin position="271"/>
        <end position="295"/>
    </location>
</feature>
<evidence type="ECO:0000256" key="7">
    <source>
        <dbReference type="ARBA" id="ARBA00022723"/>
    </source>
</evidence>
<keyword evidence="22" id="KW-1185">Reference proteome</keyword>
<evidence type="ECO:0000256" key="13">
    <source>
        <dbReference type="ARBA" id="ARBA00023136"/>
    </source>
</evidence>
<feature type="domain" description="RING-type" evidence="20">
    <location>
        <begin position="788"/>
        <end position="1009"/>
    </location>
</feature>
<keyword evidence="8" id="KW-0677">Repeat</keyword>
<dbReference type="InterPro" id="IPR044534">
    <property type="entry name" value="TTL1-4"/>
</dbReference>
<dbReference type="SMART" id="SM00184">
    <property type="entry name" value="RING"/>
    <property type="match status" value="2"/>
</dbReference>
<evidence type="ECO:0000256" key="5">
    <source>
        <dbReference type="ARBA" id="ARBA00022679"/>
    </source>
</evidence>
<dbReference type="SUPFAM" id="SSF54495">
    <property type="entry name" value="UBC-like"/>
    <property type="match status" value="1"/>
</dbReference>
<evidence type="ECO:0000256" key="2">
    <source>
        <dbReference type="ARBA" id="ARBA00004167"/>
    </source>
</evidence>
<dbReference type="Pfam" id="PF01485">
    <property type="entry name" value="IBR"/>
    <property type="match status" value="1"/>
</dbReference>
<evidence type="ECO:0000259" key="20">
    <source>
        <dbReference type="PROSITE" id="PS51873"/>
    </source>
</evidence>
<dbReference type="PANTHER" id="PTHR46050">
    <property type="entry name" value="TPR REPEAT-CONTAINING THIOREDOXIN"/>
    <property type="match status" value="1"/>
</dbReference>
<evidence type="ECO:0000313" key="22">
    <source>
        <dbReference type="Proteomes" id="UP000265515"/>
    </source>
</evidence>
<evidence type="ECO:0000256" key="9">
    <source>
        <dbReference type="ARBA" id="ARBA00022771"/>
    </source>
</evidence>
<dbReference type="Proteomes" id="UP000265515">
    <property type="component" value="Unassembled WGS sequence"/>
</dbReference>
<dbReference type="InterPro" id="IPR016135">
    <property type="entry name" value="UBQ-conjugating_enzyme/RWD"/>
</dbReference>
<keyword evidence="16" id="KW-0802">TPR repeat</keyword>
<dbReference type="GO" id="GO:0031090">
    <property type="term" value="C:organelle membrane"/>
    <property type="evidence" value="ECO:0007669"/>
    <property type="project" value="UniProtKB-ARBA"/>
</dbReference>
<comment type="catalytic activity">
    <reaction evidence="1">
        <text>[E2 ubiquitin-conjugating enzyme]-S-ubiquitinyl-L-cysteine + [acceptor protein]-L-lysine = [E2 ubiquitin-conjugating enzyme]-L-cysteine + [acceptor protein]-N(6)-ubiquitinyl-L-lysine.</text>
        <dbReference type="EC" id="2.3.2.31"/>
    </reaction>
</comment>
<evidence type="ECO:0000256" key="8">
    <source>
        <dbReference type="ARBA" id="ARBA00022737"/>
    </source>
</evidence>
<feature type="domain" description="RING-type" evidence="18">
    <location>
        <begin position="792"/>
        <end position="840"/>
    </location>
</feature>
<dbReference type="STRING" id="69332.A0A388JZT3"/>
<keyword evidence="6" id="KW-0812">Transmembrane</keyword>
<keyword evidence="11" id="KW-0862">Zinc</keyword>
<dbReference type="InterPro" id="IPR044066">
    <property type="entry name" value="TRIAD_supradom"/>
</dbReference>
<dbReference type="Pfam" id="PF22191">
    <property type="entry name" value="IBR_1"/>
    <property type="match status" value="1"/>
</dbReference>
<evidence type="ECO:0000313" key="21">
    <source>
        <dbReference type="EMBL" id="GBG63314.1"/>
    </source>
</evidence>
<evidence type="ECO:0000256" key="3">
    <source>
        <dbReference type="ARBA" id="ARBA00004906"/>
    </source>
</evidence>
<keyword evidence="13" id="KW-0472">Membrane</keyword>
<dbReference type="SUPFAM" id="SSF57850">
    <property type="entry name" value="RING/U-box"/>
    <property type="match status" value="3"/>
</dbReference>
<dbReference type="AlphaFoldDB" id="A0A388JZT3"/>
<dbReference type="Pfam" id="PF13414">
    <property type="entry name" value="TPR_11"/>
    <property type="match status" value="1"/>
</dbReference>
<evidence type="ECO:0000256" key="12">
    <source>
        <dbReference type="ARBA" id="ARBA00022989"/>
    </source>
</evidence>
<evidence type="ECO:0000256" key="16">
    <source>
        <dbReference type="PROSITE-ProRule" id="PRU00339"/>
    </source>
</evidence>
<feature type="region of interest" description="Disordered" evidence="17">
    <location>
        <begin position="397"/>
        <end position="444"/>
    </location>
</feature>
<evidence type="ECO:0000259" key="19">
    <source>
        <dbReference type="PROSITE" id="PS50908"/>
    </source>
</evidence>
<evidence type="ECO:0000256" key="17">
    <source>
        <dbReference type="SAM" id="MobiDB-lite"/>
    </source>
</evidence>
<dbReference type="PANTHER" id="PTHR46050:SF29">
    <property type="entry name" value="TPR REPEAT-CONTAINING THIOREDOXIN TTL4"/>
    <property type="match status" value="1"/>
</dbReference>
<feature type="compositionally biased region" description="Low complexity" evidence="17">
    <location>
        <begin position="271"/>
        <end position="288"/>
    </location>
</feature>
<dbReference type="Pfam" id="PF05773">
    <property type="entry name" value="RWD"/>
    <property type="match status" value="1"/>
</dbReference>
<dbReference type="Gramene" id="GBG63314">
    <property type="protein sequence ID" value="GBG63314"/>
    <property type="gene ID" value="CBR_g37671"/>
</dbReference>
<dbReference type="EMBL" id="BFEA01000038">
    <property type="protein sequence ID" value="GBG63314.1"/>
    <property type="molecule type" value="Genomic_DNA"/>
</dbReference>
<dbReference type="InterPro" id="IPR006575">
    <property type="entry name" value="RWD_dom"/>
</dbReference>
<accession>A0A388JZT3</accession>
<dbReference type="InterPro" id="IPR001841">
    <property type="entry name" value="Znf_RING"/>
</dbReference>
<evidence type="ECO:0000256" key="4">
    <source>
        <dbReference type="ARBA" id="ARBA00012251"/>
    </source>
</evidence>
<dbReference type="PROSITE" id="PS00518">
    <property type="entry name" value="ZF_RING_1"/>
    <property type="match status" value="1"/>
</dbReference>
<evidence type="ECO:0000256" key="14">
    <source>
        <dbReference type="ARBA" id="ARBA00044508"/>
    </source>
</evidence>
<dbReference type="EC" id="2.3.2.31" evidence="4"/>
<dbReference type="GO" id="GO:0005737">
    <property type="term" value="C:cytoplasm"/>
    <property type="evidence" value="ECO:0007669"/>
    <property type="project" value="UniProtKB-ARBA"/>
</dbReference>
<keyword evidence="5" id="KW-0808">Transferase</keyword>
<name>A0A388JZT3_CHABU</name>
<comment type="caution">
    <text evidence="21">The sequence shown here is derived from an EMBL/GenBank/DDBJ whole genome shotgun (WGS) entry which is preliminary data.</text>
</comment>
<dbReference type="PROSITE" id="PS50908">
    <property type="entry name" value="RWD"/>
    <property type="match status" value="1"/>
</dbReference>
<evidence type="ECO:0000256" key="15">
    <source>
        <dbReference type="PROSITE-ProRule" id="PRU00175"/>
    </source>
</evidence>
<dbReference type="PROSITE" id="PS51873">
    <property type="entry name" value="TRIAD"/>
    <property type="match status" value="1"/>
</dbReference>
<evidence type="ECO:0000259" key="18">
    <source>
        <dbReference type="PROSITE" id="PS50089"/>
    </source>
</evidence>
<comment type="similarity">
    <text evidence="14">Belongs to the RBR family. RNF14 subfamily.</text>
</comment>
<feature type="compositionally biased region" description="Basic and acidic residues" evidence="17">
    <location>
        <begin position="312"/>
        <end position="323"/>
    </location>
</feature>
<dbReference type="InterPro" id="IPR013083">
    <property type="entry name" value="Znf_RING/FYVE/PHD"/>
</dbReference>
<gene>
    <name evidence="21" type="ORF">CBR_g37671</name>
</gene>
<dbReference type="PROSITE" id="PS50005">
    <property type="entry name" value="TPR"/>
    <property type="match status" value="1"/>
</dbReference>
<dbReference type="SMART" id="SM00647">
    <property type="entry name" value="IBR"/>
    <property type="match status" value="2"/>
</dbReference>
<dbReference type="SMART" id="SM00028">
    <property type="entry name" value="TPR"/>
    <property type="match status" value="4"/>
</dbReference>
<dbReference type="InterPro" id="IPR002867">
    <property type="entry name" value="IBR_dom"/>
</dbReference>
<evidence type="ECO:0000256" key="1">
    <source>
        <dbReference type="ARBA" id="ARBA00001798"/>
    </source>
</evidence>
<dbReference type="Gene3D" id="3.30.40.10">
    <property type="entry name" value="Zinc/RING finger domain, C3HC4 (zinc finger)"/>
    <property type="match status" value="1"/>
</dbReference>
<dbReference type="CDD" id="cd20354">
    <property type="entry name" value="Rcat_RBR_RNF14"/>
    <property type="match status" value="1"/>
</dbReference>
<evidence type="ECO:0000256" key="10">
    <source>
        <dbReference type="ARBA" id="ARBA00022786"/>
    </source>
</evidence>
<dbReference type="Gene3D" id="1.20.120.1750">
    <property type="match status" value="1"/>
</dbReference>
<proteinExistence type="inferred from homology"/>
<organism evidence="21 22">
    <name type="scientific">Chara braunii</name>
    <name type="common">Braun's stonewort</name>
    <dbReference type="NCBI Taxonomy" id="69332"/>
    <lineage>
        <taxon>Eukaryota</taxon>
        <taxon>Viridiplantae</taxon>
        <taxon>Streptophyta</taxon>
        <taxon>Charophyceae</taxon>
        <taxon>Charales</taxon>
        <taxon>Characeae</taxon>
        <taxon>Chara</taxon>
    </lineage>
</organism>
<keyword evidence="12" id="KW-1133">Transmembrane helix</keyword>
<sequence>MGDQAAVKKALASHDPDWVKRVGNEQYKKGCFSEALALYDRAIALDPNQAAFHGNRAAVLTSLNRIAEAVKECELAIQLDPNFARAHQRLGGLLTRFGKLDEAMWHLHKSEELGAERSDTGKVGTLQEHISKAGTATANQDWDEALRQAEMAIQAGADLTMDVWKIRVKALLQLRRLAEAEKVLQEAQQAESAALWPGAASSDSELLCLRAEIDIALGRLLLSSEEVSVQILAHGTIKQLDKLGLSDPMSRDNNEFHDGFEYHCTPPLSRSVGEGVLSSSESQDSQSSKLPSNIGDGFGATYGLRWGYPADHRGSRRSSERPGEGSAVWLPKGNNTGRSRNDEPAGPAGSTGRPVGHTEPLGVDELRHSEQVAGTGSLSGSAGSAEREGGFAVVGRGDQSAERSGPFEITGARGLTAGQSRGASQSEGRGRLPGSPLPTWKRESSGSAVVTVPEEAAGNGVAGPQKRWGEKGEMIDRKGPLTVLCGTRATEEKGKETLISMEWEMNKQHQADEIVVLESIYGEDFSVMRKDNDGGAQCFEVVIHVAVPEAFRLVTEFLGPPTLIPFALKELSIEETSSSKSAPLASTALDEVPARATPIDGNITGTERLIIPAADASGSSMVESSSSKAWQIEEEERNGAGSCCTRSCRAEASSSKAYGPSFPLEYLPPLRLFCTLSESYPSRSAPSFTLACSWLDDVQLSHLCKELDAIWNATVGEVTVYQWVSWIERESLSFLGLTNAIVLRPHEDDVPKLEKDERANAEGGTLEQKVLKLLKYNEERKLDAFRRGMHLCAICYEEQPGTAFLRLPCAHFYCRACMRQYTAGLVNEGTVTRLHCPGCKEPMPYPIVKELLDEKHFRRWEDILLRRTLDAMEDLVYCPRCDVACLESSDHLAQCQKCFFSFCGLCRGSWHAGSDCLTPEIRLAILQARTKGKQATEEQLMRYEALVNEQLNLKYLEDTMKCPACKMAIVKEEGCNKMTCTNCGSYFCYRCGKKIDGYEHFERGCVLFDSPELEAWDRDARRGRAIANALWAQQGAIGEAHIDPMQVRNCPNCDAIRPRKLAVHSGGRARKEKVRKGRREKRKSRLLTFHAEKPIYFNAAGVESAQVVSGTYEGERGGRFKCTRVGEGSGVEHGEN</sequence>
<keyword evidence="9 15" id="KW-0863">Zinc-finger</keyword>
<dbReference type="SUPFAM" id="SSF48452">
    <property type="entry name" value="TPR-like"/>
    <property type="match status" value="1"/>
</dbReference>
<comment type="subcellular location">
    <subcellularLocation>
        <location evidence="2">Membrane</location>
        <topology evidence="2">Single-pass membrane protein</topology>
    </subcellularLocation>
</comment>
<dbReference type="Gene3D" id="3.10.110.10">
    <property type="entry name" value="Ubiquitin Conjugating Enzyme"/>
    <property type="match status" value="2"/>
</dbReference>
<protein>
    <recommendedName>
        <fullName evidence="4">RBR-type E3 ubiquitin transferase</fullName>
        <ecNumber evidence="4">2.3.2.31</ecNumber>
    </recommendedName>
</protein>
<feature type="domain" description="RWD" evidence="19">
    <location>
        <begin position="512"/>
        <end position="734"/>
    </location>
</feature>
<dbReference type="FunFam" id="3.30.40.10:FF:000051">
    <property type="entry name" value="RBR-type E3 ubiquitin transferase"/>
    <property type="match status" value="1"/>
</dbReference>
<dbReference type="OrthoDB" id="1431934at2759"/>
<keyword evidence="10" id="KW-0833">Ubl conjugation pathway</keyword>
<feature type="region of interest" description="Disordered" evidence="17">
    <location>
        <begin position="1064"/>
        <end position="1083"/>
    </location>
</feature>
<dbReference type="Gene3D" id="1.25.40.10">
    <property type="entry name" value="Tetratricopeptide repeat domain"/>
    <property type="match status" value="1"/>
</dbReference>
<dbReference type="InterPro" id="IPR017907">
    <property type="entry name" value="Znf_RING_CS"/>
</dbReference>
<feature type="compositionally biased region" description="Polar residues" evidence="17">
    <location>
        <begin position="417"/>
        <end position="427"/>
    </location>
</feature>
<dbReference type="InterPro" id="IPR019734">
    <property type="entry name" value="TPR_rpt"/>
</dbReference>
<keyword evidence="7" id="KW-0479">Metal-binding</keyword>
<comment type="pathway">
    <text evidence="3">Protein modification; protein ubiquitination.</text>
</comment>
<feature type="region of interest" description="Disordered" evidence="17">
    <location>
        <begin position="312"/>
        <end position="361"/>
    </location>
</feature>
<dbReference type="CDD" id="cd20341">
    <property type="entry name" value="BRcat_RBR_RNF14"/>
    <property type="match status" value="1"/>
</dbReference>
<dbReference type="PROSITE" id="PS50089">
    <property type="entry name" value="ZF_RING_2"/>
    <property type="match status" value="1"/>
</dbReference>
<evidence type="ECO:0000256" key="11">
    <source>
        <dbReference type="ARBA" id="ARBA00022833"/>
    </source>
</evidence>
<dbReference type="GO" id="GO:0008270">
    <property type="term" value="F:zinc ion binding"/>
    <property type="evidence" value="ECO:0007669"/>
    <property type="project" value="UniProtKB-KW"/>
</dbReference>
<dbReference type="GO" id="GO:0061630">
    <property type="term" value="F:ubiquitin protein ligase activity"/>
    <property type="evidence" value="ECO:0007669"/>
    <property type="project" value="UniProtKB-EC"/>
</dbReference>
<evidence type="ECO:0000256" key="6">
    <source>
        <dbReference type="ARBA" id="ARBA00022692"/>
    </source>
</evidence>
<dbReference type="CDD" id="cd23821">
    <property type="entry name" value="RWD_IMPACT"/>
    <property type="match status" value="1"/>
</dbReference>
<reference evidence="21 22" key="1">
    <citation type="journal article" date="2018" name="Cell">
        <title>The Chara Genome: Secondary Complexity and Implications for Plant Terrestrialization.</title>
        <authorList>
            <person name="Nishiyama T."/>
            <person name="Sakayama H."/>
            <person name="Vries J.D."/>
            <person name="Buschmann H."/>
            <person name="Saint-Marcoux D."/>
            <person name="Ullrich K.K."/>
            <person name="Haas F.B."/>
            <person name="Vanderstraeten L."/>
            <person name="Becker D."/>
            <person name="Lang D."/>
            <person name="Vosolsobe S."/>
            <person name="Rombauts S."/>
            <person name="Wilhelmsson P.K.I."/>
            <person name="Janitza P."/>
            <person name="Kern R."/>
            <person name="Heyl A."/>
            <person name="Rumpler F."/>
            <person name="Villalobos L.I.A.C."/>
            <person name="Clay J.M."/>
            <person name="Skokan R."/>
            <person name="Toyoda A."/>
            <person name="Suzuki Y."/>
            <person name="Kagoshima H."/>
            <person name="Schijlen E."/>
            <person name="Tajeshwar N."/>
            <person name="Catarino B."/>
            <person name="Hetherington A.J."/>
            <person name="Saltykova A."/>
            <person name="Bonnot C."/>
            <person name="Breuninger H."/>
            <person name="Symeonidi A."/>
            <person name="Radhakrishnan G.V."/>
            <person name="Van Nieuwerburgh F."/>
            <person name="Deforce D."/>
            <person name="Chang C."/>
            <person name="Karol K.G."/>
            <person name="Hedrich R."/>
            <person name="Ulvskov P."/>
            <person name="Glockner G."/>
            <person name="Delwiche C.F."/>
            <person name="Petrasek J."/>
            <person name="Van de Peer Y."/>
            <person name="Friml J."/>
            <person name="Beilby M."/>
            <person name="Dolan L."/>
            <person name="Kohara Y."/>
            <person name="Sugano S."/>
            <person name="Fujiyama A."/>
            <person name="Delaux P.-M."/>
            <person name="Quint M."/>
            <person name="TheiBen G."/>
            <person name="Hagemann M."/>
            <person name="Harholt J."/>
            <person name="Dunand C."/>
            <person name="Zachgo S."/>
            <person name="Langdale J."/>
            <person name="Maumus F."/>
            <person name="Straeten D.V.D."/>
            <person name="Gould S.B."/>
            <person name="Rensing S.A."/>
        </authorList>
    </citation>
    <scope>NUCLEOTIDE SEQUENCE [LARGE SCALE GENOMIC DNA]</scope>
    <source>
        <strain evidence="21 22">S276</strain>
    </source>
</reference>
<feature type="repeat" description="TPR" evidence="16">
    <location>
        <begin position="16"/>
        <end position="49"/>
    </location>
</feature>
<dbReference type="SMART" id="SM00591">
    <property type="entry name" value="RWD"/>
    <property type="match status" value="1"/>
</dbReference>
<dbReference type="InterPro" id="IPR011990">
    <property type="entry name" value="TPR-like_helical_dom_sf"/>
</dbReference>